<comment type="catalytic activity">
    <reaction evidence="4">
        <text>alpha,alpha-trehalose 6-phosphate + H2O = alpha,alpha-trehalose + phosphate</text>
        <dbReference type="Rhea" id="RHEA:23420"/>
        <dbReference type="ChEBI" id="CHEBI:15377"/>
        <dbReference type="ChEBI" id="CHEBI:16551"/>
        <dbReference type="ChEBI" id="CHEBI:43474"/>
        <dbReference type="ChEBI" id="CHEBI:58429"/>
        <dbReference type="EC" id="3.1.3.12"/>
    </reaction>
</comment>
<dbReference type="EC" id="3.1.3.12" evidence="4"/>
<dbReference type="SUPFAM" id="SSF56784">
    <property type="entry name" value="HAD-like"/>
    <property type="match status" value="1"/>
</dbReference>
<dbReference type="PANTHER" id="PTHR43768:SF3">
    <property type="entry name" value="TREHALOSE 6-PHOSPHATE PHOSPHATASE"/>
    <property type="match status" value="1"/>
</dbReference>
<comment type="caution">
    <text evidence="5">The sequence shown here is derived from an EMBL/GenBank/DDBJ whole genome shotgun (WGS) entry which is preliminary data.</text>
</comment>
<dbReference type="NCBIfam" id="TIGR01484">
    <property type="entry name" value="HAD-SF-IIB"/>
    <property type="match status" value="1"/>
</dbReference>
<comment type="pathway">
    <text evidence="1 4">Glycan biosynthesis; trehalose biosynthesis.</text>
</comment>
<keyword evidence="4" id="KW-0479">Metal-binding</keyword>
<dbReference type="GO" id="GO:0046872">
    <property type="term" value="F:metal ion binding"/>
    <property type="evidence" value="ECO:0007669"/>
    <property type="project" value="UniProtKB-KW"/>
</dbReference>
<gene>
    <name evidence="5" type="ORF">EV675_3472</name>
</gene>
<evidence type="ECO:0000256" key="1">
    <source>
        <dbReference type="ARBA" id="ARBA00005199"/>
    </source>
</evidence>
<protein>
    <recommendedName>
        <fullName evidence="4">Trehalose 6-phosphate phosphatase</fullName>
        <ecNumber evidence="4">3.1.3.12</ecNumber>
    </recommendedName>
</protein>
<keyword evidence="3 4" id="KW-0378">Hydrolase</keyword>
<evidence type="ECO:0000313" key="5">
    <source>
        <dbReference type="EMBL" id="RZS80859.1"/>
    </source>
</evidence>
<accession>A0A4Q7ND27</accession>
<dbReference type="InterPro" id="IPR023214">
    <property type="entry name" value="HAD_sf"/>
</dbReference>
<keyword evidence="4" id="KW-0460">Magnesium</keyword>
<dbReference type="PANTHER" id="PTHR43768">
    <property type="entry name" value="TREHALOSE 6-PHOSPHATE PHOSPHATASE"/>
    <property type="match status" value="1"/>
</dbReference>
<sequence>MTGSEARRPPPPDLAQCALFLDLDGTLAPIAPSPEAARVPGATLALLGRLAAATGGALAVVSGRSIDVIDRLLHPLRLPAAGLHGAQWRGPGGQAWELPVDRERAAGLLARLRDVVAGQTGIYVEDKGISFAIHYRHAPRQEARIRAEVAAVAADFAPDYALQFGKMVAEVKPRGVDKGSAVERFMAVAPFASRLPVMAGDDLTDEAAFAVVARLGGVAIKIGDGDTSAPWRLPDPAALARWLDDLSARGPAGAPRDG</sequence>
<name>A0A4Q7ND27_9BURK</name>
<proteinExistence type="inferred from homology"/>
<dbReference type="GO" id="GO:0004805">
    <property type="term" value="F:trehalose-phosphatase activity"/>
    <property type="evidence" value="ECO:0007669"/>
    <property type="project" value="UniProtKB-EC"/>
</dbReference>
<evidence type="ECO:0000256" key="3">
    <source>
        <dbReference type="ARBA" id="ARBA00022801"/>
    </source>
</evidence>
<dbReference type="CDD" id="cd01627">
    <property type="entry name" value="HAD_TPP"/>
    <property type="match status" value="1"/>
</dbReference>
<dbReference type="Gene3D" id="3.40.50.1000">
    <property type="entry name" value="HAD superfamily/HAD-like"/>
    <property type="match status" value="1"/>
</dbReference>
<evidence type="ECO:0000256" key="4">
    <source>
        <dbReference type="RuleBase" id="RU361117"/>
    </source>
</evidence>
<comment type="similarity">
    <text evidence="2 4">Belongs to the trehalose phosphatase family.</text>
</comment>
<dbReference type="Pfam" id="PF02358">
    <property type="entry name" value="Trehalose_PPase"/>
    <property type="match status" value="1"/>
</dbReference>
<dbReference type="AlphaFoldDB" id="A0A4Q7ND27"/>
<comment type="cofactor">
    <cofactor evidence="4">
        <name>Mg(2+)</name>
        <dbReference type="ChEBI" id="CHEBI:18420"/>
    </cofactor>
</comment>
<reference evidence="5 6" key="1">
    <citation type="submission" date="2019-02" db="EMBL/GenBank/DDBJ databases">
        <title>Genomic Encyclopedia of Type Strains, Phase IV (KMG-IV): sequencing the most valuable type-strain genomes for metagenomic binning, comparative biology and taxonomic classification.</title>
        <authorList>
            <person name="Goeker M."/>
        </authorList>
    </citation>
    <scope>NUCLEOTIDE SEQUENCE [LARGE SCALE GENOMIC DNA]</scope>
    <source>
        <strain evidence="5 6">K24</strain>
    </source>
</reference>
<dbReference type="UniPathway" id="UPA00299"/>
<dbReference type="NCBIfam" id="TIGR00685">
    <property type="entry name" value="T6PP"/>
    <property type="match status" value="1"/>
</dbReference>
<dbReference type="Gene3D" id="3.30.70.1020">
    <property type="entry name" value="Trehalose-6-phosphate phosphatase related protein, domain 2"/>
    <property type="match status" value="1"/>
</dbReference>
<dbReference type="GO" id="GO:0005992">
    <property type="term" value="P:trehalose biosynthetic process"/>
    <property type="evidence" value="ECO:0007669"/>
    <property type="project" value="UniProtKB-UniPathway"/>
</dbReference>
<dbReference type="InterPro" id="IPR044651">
    <property type="entry name" value="OTSB-like"/>
</dbReference>
<dbReference type="InterPro" id="IPR036412">
    <property type="entry name" value="HAD-like_sf"/>
</dbReference>
<keyword evidence="6" id="KW-1185">Reference proteome</keyword>
<organism evidence="5 6">
    <name type="scientific">Pigmentiphaga kullae</name>
    <dbReference type="NCBI Taxonomy" id="151784"/>
    <lineage>
        <taxon>Bacteria</taxon>
        <taxon>Pseudomonadati</taxon>
        <taxon>Pseudomonadota</taxon>
        <taxon>Betaproteobacteria</taxon>
        <taxon>Burkholderiales</taxon>
        <taxon>Alcaligenaceae</taxon>
        <taxon>Pigmentiphaga</taxon>
    </lineage>
</organism>
<dbReference type="InterPro" id="IPR006379">
    <property type="entry name" value="HAD-SF_hydro_IIB"/>
</dbReference>
<dbReference type="InterPro" id="IPR003337">
    <property type="entry name" value="Trehalose_PPase"/>
</dbReference>
<comment type="function">
    <text evidence="4">Removes the phosphate from trehalose 6-phosphate to produce free trehalose.</text>
</comment>
<evidence type="ECO:0000313" key="6">
    <source>
        <dbReference type="Proteomes" id="UP000292445"/>
    </source>
</evidence>
<dbReference type="Proteomes" id="UP000292445">
    <property type="component" value="Unassembled WGS sequence"/>
</dbReference>
<evidence type="ECO:0000256" key="2">
    <source>
        <dbReference type="ARBA" id="ARBA00008770"/>
    </source>
</evidence>
<dbReference type="EMBL" id="SGXC01000002">
    <property type="protein sequence ID" value="RZS80859.1"/>
    <property type="molecule type" value="Genomic_DNA"/>
</dbReference>